<evidence type="ECO:0000313" key="1">
    <source>
        <dbReference type="EMBL" id="KAG0431062.1"/>
    </source>
</evidence>
<dbReference type="EMBL" id="JABSTQ010009261">
    <property type="protein sequence ID" value="KAG0431062.1"/>
    <property type="molecule type" value="Genomic_DNA"/>
</dbReference>
<protein>
    <submittedName>
        <fullName evidence="1">Uncharacterized protein</fullName>
    </submittedName>
</protein>
<sequence length="111" mass="11890">MLSNLFCFLVQGVSVLLGNQPASYGSFQATSADRNDGLGSEPSALGHRCVIVEPFVPLISESSFAPSSGTSHHVVDEEGWANFARRRVRRNGGRSSRDCATELDNAEGYNG</sequence>
<proteinExistence type="predicted"/>
<evidence type="ECO:0000313" key="2">
    <source>
        <dbReference type="Proteomes" id="UP000805193"/>
    </source>
</evidence>
<comment type="caution">
    <text evidence="1">The sequence shown here is derived from an EMBL/GenBank/DDBJ whole genome shotgun (WGS) entry which is preliminary data.</text>
</comment>
<accession>A0AC60QAK5</accession>
<reference evidence="1 2" key="1">
    <citation type="journal article" date="2020" name="Cell">
        <title>Large-Scale Comparative Analyses of Tick Genomes Elucidate Their Genetic Diversity and Vector Capacities.</title>
        <authorList>
            <consortium name="Tick Genome and Microbiome Consortium (TIGMIC)"/>
            <person name="Jia N."/>
            <person name="Wang J."/>
            <person name="Shi W."/>
            <person name="Du L."/>
            <person name="Sun Y."/>
            <person name="Zhan W."/>
            <person name="Jiang J.F."/>
            <person name="Wang Q."/>
            <person name="Zhang B."/>
            <person name="Ji P."/>
            <person name="Bell-Sakyi L."/>
            <person name="Cui X.M."/>
            <person name="Yuan T.T."/>
            <person name="Jiang B.G."/>
            <person name="Yang W.F."/>
            <person name="Lam T.T."/>
            <person name="Chang Q.C."/>
            <person name="Ding S.J."/>
            <person name="Wang X.J."/>
            <person name="Zhu J.G."/>
            <person name="Ruan X.D."/>
            <person name="Zhao L."/>
            <person name="Wei J.T."/>
            <person name="Ye R.Z."/>
            <person name="Que T.C."/>
            <person name="Du C.H."/>
            <person name="Zhou Y.H."/>
            <person name="Cheng J.X."/>
            <person name="Dai P.F."/>
            <person name="Guo W.B."/>
            <person name="Han X.H."/>
            <person name="Huang E.J."/>
            <person name="Li L.F."/>
            <person name="Wei W."/>
            <person name="Gao Y.C."/>
            <person name="Liu J.Z."/>
            <person name="Shao H.Z."/>
            <person name="Wang X."/>
            <person name="Wang C.C."/>
            <person name="Yang T.C."/>
            <person name="Huo Q.B."/>
            <person name="Li W."/>
            <person name="Chen H.Y."/>
            <person name="Chen S.E."/>
            <person name="Zhou L.G."/>
            <person name="Ni X.B."/>
            <person name="Tian J.H."/>
            <person name="Sheng Y."/>
            <person name="Liu T."/>
            <person name="Pan Y.S."/>
            <person name="Xia L.Y."/>
            <person name="Li J."/>
            <person name="Zhao F."/>
            <person name="Cao W.C."/>
        </authorList>
    </citation>
    <scope>NUCLEOTIDE SEQUENCE [LARGE SCALE GENOMIC DNA]</scope>
    <source>
        <strain evidence="1">Iper-2018</strain>
    </source>
</reference>
<organism evidence="1 2">
    <name type="scientific">Ixodes persulcatus</name>
    <name type="common">Taiga tick</name>
    <dbReference type="NCBI Taxonomy" id="34615"/>
    <lineage>
        <taxon>Eukaryota</taxon>
        <taxon>Metazoa</taxon>
        <taxon>Ecdysozoa</taxon>
        <taxon>Arthropoda</taxon>
        <taxon>Chelicerata</taxon>
        <taxon>Arachnida</taxon>
        <taxon>Acari</taxon>
        <taxon>Parasitiformes</taxon>
        <taxon>Ixodida</taxon>
        <taxon>Ixodoidea</taxon>
        <taxon>Ixodidae</taxon>
        <taxon>Ixodinae</taxon>
        <taxon>Ixodes</taxon>
    </lineage>
</organism>
<gene>
    <name evidence="1" type="ORF">HPB47_022133</name>
</gene>
<dbReference type="Proteomes" id="UP000805193">
    <property type="component" value="Unassembled WGS sequence"/>
</dbReference>
<name>A0AC60QAK5_IXOPE</name>
<keyword evidence="2" id="KW-1185">Reference proteome</keyword>